<dbReference type="Proteomes" id="UP001216218">
    <property type="component" value="Segment"/>
</dbReference>
<reference evidence="1" key="1">
    <citation type="submission" date="2022-04" db="EMBL/GenBank/DDBJ databases">
        <authorList>
            <person name="Yang M."/>
            <person name="Tan S."/>
        </authorList>
    </citation>
    <scope>NUCLEOTIDE SEQUENCE</scope>
</reference>
<name>A0AAE9LV54_9CAUD</name>
<evidence type="ECO:0000313" key="1">
    <source>
        <dbReference type="EMBL" id="USL89534.1"/>
    </source>
</evidence>
<organism evidence="1 2">
    <name type="scientific">Bacillus phage vB_BceP_LY3</name>
    <dbReference type="NCBI Taxonomy" id="2950458"/>
    <lineage>
        <taxon>Viruses</taxon>
        <taxon>Duplodnaviria</taxon>
        <taxon>Heunggongvirae</taxon>
        <taxon>Uroviricota</taxon>
        <taxon>Caudoviricetes</taxon>
        <taxon>Salasmaviridae</taxon>
        <taxon>Northropvirinae</taxon>
        <taxon>Layangcvirus</taxon>
        <taxon>Layangcvirus LY3</taxon>
    </lineage>
</organism>
<accession>A0AAE9LV54</accession>
<keyword evidence="2" id="KW-1185">Reference proteome</keyword>
<proteinExistence type="predicted"/>
<dbReference type="EMBL" id="ON366412">
    <property type="protein sequence ID" value="USL89534.1"/>
    <property type="molecule type" value="Genomic_DNA"/>
</dbReference>
<evidence type="ECO:0000313" key="2">
    <source>
        <dbReference type="Proteomes" id="UP001216218"/>
    </source>
</evidence>
<protein>
    <submittedName>
        <fullName evidence="1">Uncharacterized protein</fullName>
    </submittedName>
</protein>
<gene>
    <name evidence="1" type="ORF">vBBcePLY3_00023</name>
</gene>
<sequence length="48" mass="6015">MEREEKLKHLIELIEFVEGVKIEFNYFDEWSIEKIDNKIEFYEYVAEK</sequence>